<dbReference type="KEGG" id="palw:PSAL_030410"/>
<organism evidence="2 3">
    <name type="scientific">Pseudooceanicola algae</name>
    <dbReference type="NCBI Taxonomy" id="1537215"/>
    <lineage>
        <taxon>Bacteria</taxon>
        <taxon>Pseudomonadati</taxon>
        <taxon>Pseudomonadota</taxon>
        <taxon>Alphaproteobacteria</taxon>
        <taxon>Rhodobacterales</taxon>
        <taxon>Paracoccaceae</taxon>
        <taxon>Pseudooceanicola</taxon>
    </lineage>
</organism>
<dbReference type="Pfam" id="PF02517">
    <property type="entry name" value="Rce1-like"/>
    <property type="match status" value="1"/>
</dbReference>
<reference evidence="2 3" key="1">
    <citation type="submission" date="2020-08" db="EMBL/GenBank/DDBJ databases">
        <title>Genome sequence of Rhodobacteraceae bacterium Lw-13e.</title>
        <authorList>
            <person name="Poehlein A."/>
            <person name="Wolter L."/>
            <person name="Daniel R."/>
            <person name="Brinkhoff T."/>
        </authorList>
    </citation>
    <scope>NUCLEOTIDE SEQUENCE [LARGE SCALE GENOMIC DNA]</scope>
    <source>
        <strain evidence="2 3">Lw-13e</strain>
    </source>
</reference>
<evidence type="ECO:0000259" key="1">
    <source>
        <dbReference type="Pfam" id="PF02517"/>
    </source>
</evidence>
<dbReference type="InterPro" id="IPR052710">
    <property type="entry name" value="CAAX_protease"/>
</dbReference>
<dbReference type="AlphaFoldDB" id="A0A418SGI0"/>
<gene>
    <name evidence="2" type="ORF">PSAL_030410</name>
</gene>
<dbReference type="GO" id="GO:0080120">
    <property type="term" value="P:CAAX-box protein maturation"/>
    <property type="evidence" value="ECO:0007669"/>
    <property type="project" value="UniProtKB-ARBA"/>
</dbReference>
<dbReference type="InterPro" id="IPR003675">
    <property type="entry name" value="Rce1/LyrA-like_dom"/>
</dbReference>
<name>A0A418SGI0_9RHOB</name>
<evidence type="ECO:0000313" key="3">
    <source>
        <dbReference type="Proteomes" id="UP000283786"/>
    </source>
</evidence>
<keyword evidence="3" id="KW-1185">Reference proteome</keyword>
<dbReference type="PANTHER" id="PTHR36435:SF1">
    <property type="entry name" value="CAAX AMINO TERMINAL PROTEASE FAMILY PROTEIN"/>
    <property type="match status" value="1"/>
</dbReference>
<sequence>MTAPWSAPSIPAYAAHESFVAPARYRCQIGRLLIGILLAELLFAFGMSGLDRLLLRVSPSLADAVYYGDTGVALILQLLSFGMLGLALMLIVTRLHLRRPVSLFGPWDRMRLMFPAFFGAAAVYVLIQILPPWIDFHGIESHRNIAAWIALLPFALLALLVQTGAEEMFYRGYIQQQIAARLPDPRVWLILPNLLFAWVHWEQGAETVDNLRYVIWAFCFGLACSDLTARSGSLGPAIGLHMANNAYAFLFFADAGALDSGLALFLYPELTLTEPQDTIDAIGPVVTPQLLMELALILVAWLATRLAIRR</sequence>
<accession>A0A418SGI0</accession>
<dbReference type="Proteomes" id="UP000283786">
    <property type="component" value="Chromosome"/>
</dbReference>
<dbReference type="EMBL" id="CP060436">
    <property type="protein sequence ID" value="QPM91786.1"/>
    <property type="molecule type" value="Genomic_DNA"/>
</dbReference>
<proteinExistence type="predicted"/>
<dbReference type="OrthoDB" id="7171777at2"/>
<evidence type="ECO:0000313" key="2">
    <source>
        <dbReference type="EMBL" id="QPM91786.1"/>
    </source>
</evidence>
<feature type="domain" description="CAAX prenyl protease 2/Lysostaphin resistance protein A-like" evidence="1">
    <location>
        <begin position="150"/>
        <end position="246"/>
    </location>
</feature>
<protein>
    <recommendedName>
        <fullName evidence="1">CAAX prenyl protease 2/Lysostaphin resistance protein A-like domain-containing protein</fullName>
    </recommendedName>
</protein>
<dbReference type="PANTHER" id="PTHR36435">
    <property type="entry name" value="SLR1288 PROTEIN"/>
    <property type="match status" value="1"/>
</dbReference>
<dbReference type="GO" id="GO:0004175">
    <property type="term" value="F:endopeptidase activity"/>
    <property type="evidence" value="ECO:0007669"/>
    <property type="project" value="UniProtKB-ARBA"/>
</dbReference>